<reference evidence="6 8" key="1">
    <citation type="journal article" date="2014" name="BMC Genomics">
        <title>Genome sequence of Anopheles sinensis provides insight into genetics basis of mosquito competence for malaria parasites.</title>
        <authorList>
            <person name="Zhou D."/>
            <person name="Zhang D."/>
            <person name="Ding G."/>
            <person name="Shi L."/>
            <person name="Hou Q."/>
            <person name="Ye Y."/>
            <person name="Xu Y."/>
            <person name="Zhou H."/>
            <person name="Xiong C."/>
            <person name="Li S."/>
            <person name="Yu J."/>
            <person name="Hong S."/>
            <person name="Yu X."/>
            <person name="Zou P."/>
            <person name="Chen C."/>
            <person name="Chang X."/>
            <person name="Wang W."/>
            <person name="Lv Y."/>
            <person name="Sun Y."/>
            <person name="Ma L."/>
            <person name="Shen B."/>
            <person name="Zhu C."/>
        </authorList>
    </citation>
    <scope>NUCLEOTIDE SEQUENCE [LARGE SCALE GENOMIC DNA]</scope>
</reference>
<dbReference type="EnsemblMetazoa" id="ASIC010624-RA">
    <property type="protein sequence ID" value="ASIC010624-PA"/>
    <property type="gene ID" value="ASIC010624"/>
</dbReference>
<name>A0A084VY26_ANOSI</name>
<dbReference type="STRING" id="74873.A0A084VY26"/>
<evidence type="ECO:0000256" key="2">
    <source>
        <dbReference type="ARBA" id="ARBA00022801"/>
    </source>
</evidence>
<organism evidence="6">
    <name type="scientific">Anopheles sinensis</name>
    <name type="common">Mosquito</name>
    <dbReference type="NCBI Taxonomy" id="74873"/>
    <lineage>
        <taxon>Eukaryota</taxon>
        <taxon>Metazoa</taxon>
        <taxon>Ecdysozoa</taxon>
        <taxon>Arthropoda</taxon>
        <taxon>Hexapoda</taxon>
        <taxon>Insecta</taxon>
        <taxon>Pterygota</taxon>
        <taxon>Neoptera</taxon>
        <taxon>Endopterygota</taxon>
        <taxon>Diptera</taxon>
        <taxon>Nematocera</taxon>
        <taxon>Culicoidea</taxon>
        <taxon>Culicidae</taxon>
        <taxon>Anophelinae</taxon>
        <taxon>Anopheles</taxon>
    </lineage>
</organism>
<dbReference type="Proteomes" id="UP000030765">
    <property type="component" value="Unassembled WGS sequence"/>
</dbReference>
<dbReference type="Pfam" id="PF00089">
    <property type="entry name" value="Trypsin"/>
    <property type="match status" value="1"/>
</dbReference>
<dbReference type="PROSITE" id="PS00134">
    <property type="entry name" value="TRYPSIN_HIS"/>
    <property type="match status" value="1"/>
</dbReference>
<dbReference type="AlphaFoldDB" id="A0A084VY26"/>
<dbReference type="FunFam" id="2.40.10.10:FF:000068">
    <property type="entry name" value="transmembrane protease serine 2"/>
    <property type="match status" value="1"/>
</dbReference>
<keyword evidence="2" id="KW-0378">Hydrolase</keyword>
<evidence type="ECO:0000256" key="1">
    <source>
        <dbReference type="ARBA" id="ARBA00022670"/>
    </source>
</evidence>
<evidence type="ECO:0000313" key="8">
    <source>
        <dbReference type="Proteomes" id="UP000030765"/>
    </source>
</evidence>
<evidence type="ECO:0000259" key="5">
    <source>
        <dbReference type="PROSITE" id="PS50240"/>
    </source>
</evidence>
<evidence type="ECO:0000256" key="4">
    <source>
        <dbReference type="ARBA" id="ARBA00024195"/>
    </source>
</evidence>
<keyword evidence="3" id="KW-1015">Disulfide bond</keyword>
<gene>
    <name evidence="6" type="ORF">ZHAS_00010624</name>
</gene>
<dbReference type="GO" id="GO:0004252">
    <property type="term" value="F:serine-type endopeptidase activity"/>
    <property type="evidence" value="ECO:0007669"/>
    <property type="project" value="InterPro"/>
</dbReference>
<dbReference type="OrthoDB" id="7759914at2759"/>
<dbReference type="InterPro" id="IPR018114">
    <property type="entry name" value="TRYPSIN_HIS"/>
</dbReference>
<feature type="domain" description="Peptidase S1" evidence="5">
    <location>
        <begin position="23"/>
        <end position="178"/>
    </location>
</feature>
<reference evidence="7" key="2">
    <citation type="submission" date="2020-05" db="UniProtKB">
        <authorList>
            <consortium name="EnsemblMetazoa"/>
        </authorList>
    </citation>
    <scope>IDENTIFICATION</scope>
</reference>
<dbReference type="SUPFAM" id="SSF50494">
    <property type="entry name" value="Trypsin-like serine proteases"/>
    <property type="match status" value="1"/>
</dbReference>
<dbReference type="EMBL" id="ATLV01018259">
    <property type="status" value="NOT_ANNOTATED_CDS"/>
    <property type="molecule type" value="Genomic_DNA"/>
</dbReference>
<dbReference type="PRINTS" id="PR00722">
    <property type="entry name" value="CHYMOTRYPSIN"/>
</dbReference>
<dbReference type="VEuPathDB" id="VectorBase:ASIC010624"/>
<dbReference type="Gene3D" id="2.40.10.10">
    <property type="entry name" value="Trypsin-like serine proteases"/>
    <property type="match status" value="1"/>
</dbReference>
<protein>
    <submittedName>
        <fullName evidence="6">AGAP008276-PA-like protein</fullName>
    </submittedName>
</protein>
<sequence>MRVFFCDFRASSFIPSSRNVNLIVGGRLIPITEAPFQAAIYLGGLFHCGGVVIAPRWVLTAGHCVVYDDGGVIEANHYAVQFGTDNANVHGEMEASVEALFLHPEFTLRPLDYDAALMKLSVLVQFSDRVRCIPMALSGTPAVAGEIVFVTGYGRNRPEDILSYRGRPSTACHRIDYR</sequence>
<dbReference type="InterPro" id="IPR009003">
    <property type="entry name" value="Peptidase_S1_PA"/>
</dbReference>
<accession>A0A084VY26</accession>
<dbReference type="InterPro" id="IPR001254">
    <property type="entry name" value="Trypsin_dom"/>
</dbReference>
<dbReference type="OMA" id="TACHRID"/>
<evidence type="ECO:0000313" key="7">
    <source>
        <dbReference type="EnsemblMetazoa" id="ASIC010624-PA"/>
    </source>
</evidence>
<dbReference type="InterPro" id="IPR043504">
    <property type="entry name" value="Peptidase_S1_PA_chymotrypsin"/>
</dbReference>
<dbReference type="EMBL" id="KE525226">
    <property type="protein sequence ID" value="KFB42870.1"/>
    <property type="molecule type" value="Genomic_DNA"/>
</dbReference>
<dbReference type="VEuPathDB" id="VectorBase:ASIS007459"/>
<evidence type="ECO:0000313" key="6">
    <source>
        <dbReference type="EMBL" id="KFB42870.1"/>
    </source>
</evidence>
<dbReference type="GO" id="GO:0006508">
    <property type="term" value="P:proteolysis"/>
    <property type="evidence" value="ECO:0007669"/>
    <property type="project" value="UniProtKB-KW"/>
</dbReference>
<comment type="similarity">
    <text evidence="4">Belongs to the peptidase S1 family. CLIP subfamily.</text>
</comment>
<dbReference type="SMART" id="SM00020">
    <property type="entry name" value="Tryp_SPc"/>
    <property type="match status" value="1"/>
</dbReference>
<dbReference type="PROSITE" id="PS50240">
    <property type="entry name" value="TRYPSIN_DOM"/>
    <property type="match status" value="1"/>
</dbReference>
<evidence type="ECO:0000256" key="3">
    <source>
        <dbReference type="ARBA" id="ARBA00023157"/>
    </source>
</evidence>
<dbReference type="InterPro" id="IPR001314">
    <property type="entry name" value="Peptidase_S1A"/>
</dbReference>
<dbReference type="PANTHER" id="PTHR24252:SF17">
    <property type="entry name" value="SUPPRESSOR OF TUMORIGENICITY 14 PROTEIN HOMOLOG-RELATED"/>
    <property type="match status" value="1"/>
</dbReference>
<keyword evidence="8" id="KW-1185">Reference proteome</keyword>
<proteinExistence type="inferred from homology"/>
<dbReference type="PANTHER" id="PTHR24252">
    <property type="entry name" value="ACROSIN-RELATED"/>
    <property type="match status" value="1"/>
</dbReference>
<keyword evidence="1" id="KW-0645">Protease</keyword>